<reference evidence="1 2" key="1">
    <citation type="submission" date="2016-07" db="EMBL/GenBank/DDBJ databases">
        <title>High microdiversification within the ubiquitous acI lineage of Actinobacteria.</title>
        <authorList>
            <person name="Neuenschwander S.M."/>
            <person name="Salcher M."/>
            <person name="Ghai R."/>
            <person name="Pernthaler J."/>
        </authorList>
    </citation>
    <scope>NUCLEOTIDE SEQUENCE [LARGE SCALE GENOMIC DNA]</scope>
    <source>
        <strain evidence="1">MMS-IA-79</strain>
    </source>
</reference>
<dbReference type="Proteomes" id="UP000217177">
    <property type="component" value="Chromosome"/>
</dbReference>
<protein>
    <submittedName>
        <fullName evidence="1">Uncharacterized protein</fullName>
    </submittedName>
</protein>
<proteinExistence type="predicted"/>
<dbReference type="RefSeq" id="WP_095674593.1">
    <property type="nucleotide sequence ID" value="NZ_CP016774.1"/>
</dbReference>
<evidence type="ECO:0000313" key="1">
    <source>
        <dbReference type="EMBL" id="ASY17036.1"/>
    </source>
</evidence>
<organism evidence="1 2">
    <name type="scientific">Candidatus Planktophila versatilis</name>
    <dbReference type="NCBI Taxonomy" id="1884905"/>
    <lineage>
        <taxon>Bacteria</taxon>
        <taxon>Bacillati</taxon>
        <taxon>Actinomycetota</taxon>
        <taxon>Actinomycetes</taxon>
        <taxon>Candidatus Nanopelagicales</taxon>
        <taxon>Candidatus Nanopelagicaceae</taxon>
        <taxon>Candidatus Planktophila</taxon>
    </lineage>
</organism>
<evidence type="ECO:0000313" key="2">
    <source>
        <dbReference type="Proteomes" id="UP000217177"/>
    </source>
</evidence>
<gene>
    <name evidence="1" type="ORF">A1sIA79_02105</name>
</gene>
<accession>A0ABM6MDV2</accession>
<sequence length="123" mass="14152">MSADKFSKGAFAVCKDRSCQRPAGKYANRAKGQKPENRLVKVLEERCEKKCFRSIDRVKYAVQRAENARMRAEADGLSSKRRELRWFECHSHGVKMYHLTSVDEAVYIARFEASKRGEYSLAA</sequence>
<dbReference type="EMBL" id="CP016774">
    <property type="protein sequence ID" value="ASY17036.1"/>
    <property type="molecule type" value="Genomic_DNA"/>
</dbReference>
<name>A0ABM6MDV2_9ACTN</name>
<keyword evidence="2" id="KW-1185">Reference proteome</keyword>